<dbReference type="RefSeq" id="NP_001036849.2">
    <property type="nucleotide sequence ID" value="NM_001043384.2"/>
</dbReference>
<feature type="transmembrane region" description="Helical" evidence="7">
    <location>
        <begin position="118"/>
        <end position="141"/>
    </location>
</feature>
<feature type="transmembrane region" description="Helical" evidence="7">
    <location>
        <begin position="86"/>
        <end position="106"/>
    </location>
</feature>
<keyword evidence="5 7" id="KW-1133">Transmembrane helix</keyword>
<dbReference type="InterPro" id="IPR050382">
    <property type="entry name" value="MFS_Na/Anion_cotransporter"/>
</dbReference>
<gene>
    <name evidence="8" type="primary">EC74</name>
</gene>
<dbReference type="KEGG" id="bmor:101737684"/>
<evidence type="ECO:0000256" key="7">
    <source>
        <dbReference type="SAM" id="Phobius"/>
    </source>
</evidence>
<evidence type="ECO:0000256" key="6">
    <source>
        <dbReference type="ARBA" id="ARBA00023136"/>
    </source>
</evidence>
<dbReference type="CTD" id="33292"/>
<dbReference type="PANTHER" id="PTHR11662">
    <property type="entry name" value="SOLUTE CARRIER FAMILY 17"/>
    <property type="match status" value="1"/>
</dbReference>
<feature type="transmembrane region" description="Helical" evidence="7">
    <location>
        <begin position="21"/>
        <end position="40"/>
    </location>
</feature>
<keyword evidence="2" id="KW-0813">Transport</keyword>
<evidence type="ECO:0000256" key="4">
    <source>
        <dbReference type="ARBA" id="ARBA00022847"/>
    </source>
</evidence>
<evidence type="ECO:0000313" key="8">
    <source>
        <dbReference type="EMBL" id="BAB16699.1"/>
    </source>
</evidence>
<dbReference type="GeneID" id="101737684"/>
<dbReference type="EMBL" id="AB041638">
    <property type="protein sequence ID" value="BAB16699.1"/>
    <property type="molecule type" value="mRNA"/>
</dbReference>
<comment type="subcellular location">
    <subcellularLocation>
        <location evidence="1">Membrane</location>
        <topology evidence="1">Multi-pass membrane protein</topology>
    </subcellularLocation>
</comment>
<keyword evidence="4" id="KW-0769">Symport</keyword>
<accession>Q9GV26</accession>
<name>Q9GV26_BOMMO</name>
<keyword evidence="3 7" id="KW-0812">Transmembrane</keyword>
<feature type="transmembrane region" description="Helical" evidence="7">
    <location>
        <begin position="60"/>
        <end position="79"/>
    </location>
</feature>
<dbReference type="GO" id="GO:0006820">
    <property type="term" value="P:monoatomic anion transport"/>
    <property type="evidence" value="ECO:0007669"/>
    <property type="project" value="TreeGrafter"/>
</dbReference>
<dbReference type="AlphaFoldDB" id="Q9GV26"/>
<keyword evidence="6 7" id="KW-0472">Membrane</keyword>
<feature type="transmembrane region" description="Helical" evidence="7">
    <location>
        <begin position="153"/>
        <end position="172"/>
    </location>
</feature>
<dbReference type="InterPro" id="IPR036259">
    <property type="entry name" value="MFS_trans_sf"/>
</dbReference>
<proteinExistence type="evidence at transcript level"/>
<dbReference type="HOGENOM" id="CLU_001265_5_0_1"/>
<evidence type="ECO:0000256" key="3">
    <source>
        <dbReference type="ARBA" id="ARBA00022692"/>
    </source>
</evidence>
<organism evidence="8">
    <name type="scientific">Bombyx mori</name>
    <name type="common">Silk moth</name>
    <dbReference type="NCBI Taxonomy" id="7091"/>
    <lineage>
        <taxon>Eukaryota</taxon>
        <taxon>Metazoa</taxon>
        <taxon>Ecdysozoa</taxon>
        <taxon>Arthropoda</taxon>
        <taxon>Hexapoda</taxon>
        <taxon>Insecta</taxon>
        <taxon>Pterygota</taxon>
        <taxon>Neoptera</taxon>
        <taxon>Endopterygota</taxon>
        <taxon>Lepidoptera</taxon>
        <taxon>Glossata</taxon>
        <taxon>Ditrysia</taxon>
        <taxon>Bombycoidea</taxon>
        <taxon>Bombycidae</taxon>
        <taxon>Bombycinae</taxon>
        <taxon>Bombyx</taxon>
    </lineage>
</organism>
<dbReference type="SUPFAM" id="SSF103473">
    <property type="entry name" value="MFS general substrate transporter"/>
    <property type="match status" value="1"/>
</dbReference>
<protein>
    <submittedName>
        <fullName evidence="8">EC74 protein</fullName>
    </submittedName>
</protein>
<dbReference type="FunFam" id="1.20.1250.20:FF:000003">
    <property type="entry name" value="Solute carrier family 17 member 3"/>
    <property type="match status" value="1"/>
</dbReference>
<reference evidence="8" key="1">
    <citation type="journal article" date="2001" name="Insect Biochem. Mol. Biol.">
        <title>Ecdysteroid-inducible genes in the programmed cell death during insect metamorphosis.</title>
        <authorList>
            <person name="Tsuzuki S."/>
            <person name="Iwami M."/>
            <person name="Sakurai S."/>
        </authorList>
    </citation>
    <scope>NUCLEOTIDE SEQUENCE</scope>
</reference>
<dbReference type="GO" id="GO:0016020">
    <property type="term" value="C:membrane"/>
    <property type="evidence" value="ECO:0007669"/>
    <property type="project" value="UniProtKB-SubCell"/>
</dbReference>
<evidence type="ECO:0000256" key="1">
    <source>
        <dbReference type="ARBA" id="ARBA00004141"/>
    </source>
</evidence>
<evidence type="ECO:0000256" key="5">
    <source>
        <dbReference type="ARBA" id="ARBA00022989"/>
    </source>
</evidence>
<dbReference type="Gene3D" id="1.20.1250.20">
    <property type="entry name" value="MFS general substrate transporter like domains"/>
    <property type="match status" value="1"/>
</dbReference>
<evidence type="ECO:0000256" key="2">
    <source>
        <dbReference type="ARBA" id="ARBA00022448"/>
    </source>
</evidence>
<dbReference type="PANTHER" id="PTHR11662:SF457">
    <property type="entry name" value="MAJOR FACILITATOR SUPERFAMILY TRANSPORTER 3"/>
    <property type="match status" value="1"/>
</dbReference>
<sequence length="202" mass="22221">MLLIETPFYMDQVLKFDMTENAVITALPFLSLWIFSIALSRTLDWLRSKNVITTTTARKIGTLFASLVPAACLLGLCYIGRNRAGAVVLMAVGITSIGGMFCGFLSNHIDIAPNFAGTLMAMTNTVATIPGIVVPIFVGILTHGNQTISAWRVIFFVTIGLYIIEIIAYTLFGSGEEQPWNKVTENKEDFEVKPLKNEKTHV</sequence>
<dbReference type="GO" id="GO:0015293">
    <property type="term" value="F:symporter activity"/>
    <property type="evidence" value="ECO:0007669"/>
    <property type="project" value="UniProtKB-KW"/>
</dbReference>